<dbReference type="PANTHER" id="PTHR47691">
    <property type="entry name" value="REGULATOR-RELATED"/>
    <property type="match status" value="1"/>
</dbReference>
<name>A0A0F9HW51_9ZZZZ</name>
<reference evidence="1" key="1">
    <citation type="journal article" date="2015" name="Nature">
        <title>Complex archaea that bridge the gap between prokaryotes and eukaryotes.</title>
        <authorList>
            <person name="Spang A."/>
            <person name="Saw J.H."/>
            <person name="Jorgensen S.L."/>
            <person name="Zaremba-Niedzwiedzka K."/>
            <person name="Martijn J."/>
            <person name="Lind A.E."/>
            <person name="van Eijk R."/>
            <person name="Schleper C."/>
            <person name="Guy L."/>
            <person name="Ettema T.J."/>
        </authorList>
    </citation>
    <scope>NUCLEOTIDE SEQUENCE</scope>
</reference>
<dbReference type="Gene3D" id="1.25.40.10">
    <property type="entry name" value="Tetratricopeptide repeat domain"/>
    <property type="match status" value="2"/>
</dbReference>
<dbReference type="PANTHER" id="PTHR47691:SF3">
    <property type="entry name" value="HTH-TYPE TRANSCRIPTIONAL REGULATOR RV0890C-RELATED"/>
    <property type="match status" value="1"/>
</dbReference>
<dbReference type="EMBL" id="LAZR01023208">
    <property type="protein sequence ID" value="KKL79312.1"/>
    <property type="molecule type" value="Genomic_DNA"/>
</dbReference>
<protein>
    <submittedName>
        <fullName evidence="1">Uncharacterized protein</fullName>
    </submittedName>
</protein>
<feature type="non-terminal residue" evidence="1">
    <location>
        <position position="1"/>
    </location>
</feature>
<sequence>VYSSLLLKRRKYIHEKIGRAIETLYPERLEEFYEMLAYHYTEAGCHEQAVAYWQQAGQRARQRSANMEALDHLTKGLEGLKPLPDTPVRTQLELDFLIALGLAYRLTRGYTAPEAARIYTRARKVCQQVGDTPKLAQVLFGLSIYHLGRADYRTARELGEQLLAEARRQRDAGLMLEAHRVLGSTLYYTGEFSAANAHLEQGIALYDHQQHRSHTELFGFDPGVVCHAIAALALSALGYPDQAQQRIQTALTLAQATSHPHSLGAALNWATELHQHCGEPRVVQEHAERSLAFSSEHGFPHWVAWATQNRGWALAIQGRSKEGIAQLHQGRDMLQDLGLEIAMTGILGNLAEAYGHAGQPEAGLQAVAEALKLVEQTGERKYEASLYRTKGELLLGLTADHRTEAESCFHQALAGARRQQAKLFELRAATSLSRLWQKQGKIQEARELLAEIYGWFTEGFDTKYLKEAKALLEELV</sequence>
<comment type="caution">
    <text evidence="1">The sequence shown here is derived from an EMBL/GenBank/DDBJ whole genome shotgun (WGS) entry which is preliminary data.</text>
</comment>
<proteinExistence type="predicted"/>
<organism evidence="1">
    <name type="scientific">marine sediment metagenome</name>
    <dbReference type="NCBI Taxonomy" id="412755"/>
    <lineage>
        <taxon>unclassified sequences</taxon>
        <taxon>metagenomes</taxon>
        <taxon>ecological metagenomes</taxon>
    </lineage>
</organism>
<gene>
    <name evidence="1" type="ORF">LCGC14_2016110</name>
</gene>
<dbReference type="AlphaFoldDB" id="A0A0F9HW51"/>
<dbReference type="SUPFAM" id="SSF48452">
    <property type="entry name" value="TPR-like"/>
    <property type="match status" value="3"/>
</dbReference>
<accession>A0A0F9HW51</accession>
<dbReference type="InterPro" id="IPR011990">
    <property type="entry name" value="TPR-like_helical_dom_sf"/>
</dbReference>
<evidence type="ECO:0000313" key="1">
    <source>
        <dbReference type="EMBL" id="KKL79312.1"/>
    </source>
</evidence>